<dbReference type="InterPro" id="IPR036922">
    <property type="entry name" value="Rieske_2Fe-2S_sf"/>
</dbReference>
<dbReference type="AlphaFoldDB" id="A0A4R0MW18"/>
<gene>
    <name evidence="8" type="ORF">EZ428_14150</name>
</gene>
<feature type="domain" description="Rieske" evidence="7">
    <location>
        <begin position="3"/>
        <end position="99"/>
    </location>
</feature>
<proteinExistence type="inferred from homology"/>
<evidence type="ECO:0000256" key="3">
    <source>
        <dbReference type="ARBA" id="ARBA00023004"/>
    </source>
</evidence>
<dbReference type="PANTHER" id="PTHR21496">
    <property type="entry name" value="FERREDOXIN-RELATED"/>
    <property type="match status" value="1"/>
</dbReference>
<keyword evidence="2" id="KW-0479">Metal-binding</keyword>
<dbReference type="EMBL" id="SJSK01000003">
    <property type="protein sequence ID" value="TCC90412.1"/>
    <property type="molecule type" value="Genomic_DNA"/>
</dbReference>
<evidence type="ECO:0000256" key="5">
    <source>
        <dbReference type="ARBA" id="ARBA00034078"/>
    </source>
</evidence>
<dbReference type="OrthoDB" id="593800at2"/>
<protein>
    <submittedName>
        <fullName evidence="8">Rieske (2Fe-2S) protein</fullName>
    </submittedName>
</protein>
<dbReference type="GO" id="GO:0051537">
    <property type="term" value="F:2 iron, 2 sulfur cluster binding"/>
    <property type="evidence" value="ECO:0007669"/>
    <property type="project" value="UniProtKB-KW"/>
</dbReference>
<dbReference type="CDD" id="cd03467">
    <property type="entry name" value="Rieske"/>
    <property type="match status" value="1"/>
</dbReference>
<keyword evidence="1" id="KW-0001">2Fe-2S</keyword>
<dbReference type="Proteomes" id="UP000292884">
    <property type="component" value="Unassembled WGS sequence"/>
</dbReference>
<evidence type="ECO:0000256" key="1">
    <source>
        <dbReference type="ARBA" id="ARBA00022714"/>
    </source>
</evidence>
<name>A0A4R0MW18_9SPHI</name>
<evidence type="ECO:0000313" key="8">
    <source>
        <dbReference type="EMBL" id="TCC90412.1"/>
    </source>
</evidence>
<dbReference type="SUPFAM" id="SSF50022">
    <property type="entry name" value="ISP domain"/>
    <property type="match status" value="1"/>
</dbReference>
<evidence type="ECO:0000313" key="9">
    <source>
        <dbReference type="Proteomes" id="UP000292884"/>
    </source>
</evidence>
<dbReference type="PROSITE" id="PS51296">
    <property type="entry name" value="RIESKE"/>
    <property type="match status" value="1"/>
</dbReference>
<dbReference type="Pfam" id="PF00355">
    <property type="entry name" value="Rieske"/>
    <property type="match status" value="1"/>
</dbReference>
<dbReference type="Gene3D" id="2.102.10.10">
    <property type="entry name" value="Rieske [2Fe-2S] iron-sulphur domain"/>
    <property type="match status" value="1"/>
</dbReference>
<evidence type="ECO:0000256" key="6">
    <source>
        <dbReference type="ARBA" id="ARBA00038001"/>
    </source>
</evidence>
<evidence type="ECO:0000256" key="4">
    <source>
        <dbReference type="ARBA" id="ARBA00023014"/>
    </source>
</evidence>
<organism evidence="8 9">
    <name type="scientific">Pedobacter frigiditerrae</name>
    <dbReference type="NCBI Taxonomy" id="2530452"/>
    <lineage>
        <taxon>Bacteria</taxon>
        <taxon>Pseudomonadati</taxon>
        <taxon>Bacteroidota</taxon>
        <taxon>Sphingobacteriia</taxon>
        <taxon>Sphingobacteriales</taxon>
        <taxon>Sphingobacteriaceae</taxon>
        <taxon>Pedobacter</taxon>
    </lineage>
</organism>
<sequence>MIWVKVLSKQETEREDFVEMAKADGKKICIIKHKGKFSAVQNTCPHAGGILSGGWCKEGNIVCPIHRYEYNLITGRGTFGQGDYIDIYPTELREDGLYVGLKQSWIKKLFS</sequence>
<comment type="similarity">
    <text evidence="6">Belongs to the bacterial ring-hydroxylating dioxygenase ferredoxin component family.</text>
</comment>
<keyword evidence="9" id="KW-1185">Reference proteome</keyword>
<comment type="caution">
    <text evidence="8">The sequence shown here is derived from an EMBL/GenBank/DDBJ whole genome shotgun (WGS) entry which is preliminary data.</text>
</comment>
<keyword evidence="4" id="KW-0411">Iron-sulfur</keyword>
<dbReference type="InterPro" id="IPR017941">
    <property type="entry name" value="Rieske_2Fe-2S"/>
</dbReference>
<evidence type="ECO:0000259" key="7">
    <source>
        <dbReference type="PROSITE" id="PS51296"/>
    </source>
</evidence>
<reference evidence="8 9" key="1">
    <citation type="submission" date="2019-02" db="EMBL/GenBank/DDBJ databases">
        <title>Pedobacter sp. RP-1-13 sp. nov., isolated from Arctic soil.</title>
        <authorList>
            <person name="Dahal R.H."/>
        </authorList>
    </citation>
    <scope>NUCLEOTIDE SEQUENCE [LARGE SCALE GENOMIC DNA]</scope>
    <source>
        <strain evidence="8 9">RP-1-13</strain>
    </source>
</reference>
<accession>A0A4R0MW18</accession>
<dbReference type="GO" id="GO:0046872">
    <property type="term" value="F:metal ion binding"/>
    <property type="evidence" value="ECO:0007669"/>
    <property type="project" value="UniProtKB-KW"/>
</dbReference>
<evidence type="ECO:0000256" key="2">
    <source>
        <dbReference type="ARBA" id="ARBA00022723"/>
    </source>
</evidence>
<dbReference type="RefSeq" id="WP_131553812.1">
    <property type="nucleotide sequence ID" value="NZ_SJSK01000003.1"/>
</dbReference>
<dbReference type="PANTHER" id="PTHR21496:SF0">
    <property type="entry name" value="RIESKE DOMAIN-CONTAINING PROTEIN"/>
    <property type="match status" value="1"/>
</dbReference>
<comment type="cofactor">
    <cofactor evidence="5">
        <name>[2Fe-2S] cluster</name>
        <dbReference type="ChEBI" id="CHEBI:190135"/>
    </cofactor>
</comment>
<keyword evidence="3" id="KW-0408">Iron</keyword>